<dbReference type="Proteomes" id="UP000294513">
    <property type="component" value="Unassembled WGS sequence"/>
</dbReference>
<accession>A0A4R4ZUD5</accession>
<keyword evidence="1" id="KW-0238">DNA-binding</keyword>
<protein>
    <submittedName>
        <fullName evidence="1">DNA-binding response regulator</fullName>
    </submittedName>
</protein>
<feature type="non-terminal residue" evidence="1">
    <location>
        <position position="25"/>
    </location>
</feature>
<keyword evidence="2" id="KW-1185">Reference proteome</keyword>
<comment type="caution">
    <text evidence="1">The sequence shown here is derived from an EMBL/GenBank/DDBJ whole genome shotgun (WGS) entry which is preliminary data.</text>
</comment>
<organism evidence="1 2">
    <name type="scientific">Actinomadura rubrisoli</name>
    <dbReference type="NCBI Taxonomy" id="2530368"/>
    <lineage>
        <taxon>Bacteria</taxon>
        <taxon>Bacillati</taxon>
        <taxon>Actinomycetota</taxon>
        <taxon>Actinomycetes</taxon>
        <taxon>Streptosporangiales</taxon>
        <taxon>Thermomonosporaceae</taxon>
        <taxon>Actinomadura</taxon>
    </lineage>
</organism>
<dbReference type="GO" id="GO:0003677">
    <property type="term" value="F:DNA binding"/>
    <property type="evidence" value="ECO:0007669"/>
    <property type="project" value="UniProtKB-KW"/>
</dbReference>
<evidence type="ECO:0000313" key="1">
    <source>
        <dbReference type="EMBL" id="TDD62455.1"/>
    </source>
</evidence>
<evidence type="ECO:0000313" key="2">
    <source>
        <dbReference type="Proteomes" id="UP000294513"/>
    </source>
</evidence>
<sequence>MRVLIVEDEPYLAEAVRDGLRLEAI</sequence>
<dbReference type="AlphaFoldDB" id="A0A4R4ZUD5"/>
<name>A0A4R4ZUD5_9ACTN</name>
<dbReference type="EMBL" id="SMKU01000528">
    <property type="protein sequence ID" value="TDD62455.1"/>
    <property type="molecule type" value="Genomic_DNA"/>
</dbReference>
<reference evidence="1 2" key="1">
    <citation type="submission" date="2019-03" db="EMBL/GenBank/DDBJ databases">
        <title>Draft genome sequences of novel Actinobacteria.</title>
        <authorList>
            <person name="Sahin N."/>
            <person name="Ay H."/>
            <person name="Saygin H."/>
        </authorList>
    </citation>
    <scope>NUCLEOTIDE SEQUENCE [LARGE SCALE GENOMIC DNA]</scope>
    <source>
        <strain evidence="1 2">H3C3</strain>
    </source>
</reference>
<gene>
    <name evidence="1" type="ORF">E1298_44595</name>
</gene>
<proteinExistence type="predicted"/>